<dbReference type="InterPro" id="IPR050363">
    <property type="entry name" value="MIP/Aquaporin"/>
</dbReference>
<feature type="transmembrane region" description="Helical" evidence="8">
    <location>
        <begin position="229"/>
        <end position="249"/>
    </location>
</feature>
<dbReference type="Gene3D" id="1.20.1080.10">
    <property type="entry name" value="Glycerol uptake facilitator protein"/>
    <property type="match status" value="1"/>
</dbReference>
<name>A0A2S5RFC5_9MOLU</name>
<keyword evidence="6 8" id="KW-0472">Membrane</keyword>
<dbReference type="STRING" id="1399797.GCA_000518285_00983"/>
<dbReference type="RefSeq" id="WP_028126687.1">
    <property type="nucleotide sequence ID" value="NZ_PHNE01000001.1"/>
</dbReference>
<proteinExistence type="inferred from homology"/>
<evidence type="ECO:0000256" key="8">
    <source>
        <dbReference type="SAM" id="Phobius"/>
    </source>
</evidence>
<dbReference type="Proteomes" id="UP000237865">
    <property type="component" value="Unassembled WGS sequence"/>
</dbReference>
<dbReference type="AlphaFoldDB" id="A0A2S5RFC5"/>
<feature type="transmembrane region" description="Helical" evidence="8">
    <location>
        <begin position="85"/>
        <end position="110"/>
    </location>
</feature>
<comment type="similarity">
    <text evidence="2 7">Belongs to the MIP/aquaporin (TC 1.A.8) family.</text>
</comment>
<keyword evidence="5 8" id="KW-1133">Transmembrane helix</keyword>
<dbReference type="Pfam" id="PF00230">
    <property type="entry name" value="MIP"/>
    <property type="match status" value="1"/>
</dbReference>
<comment type="subcellular location">
    <subcellularLocation>
        <location evidence="1">Membrane</location>
        <topology evidence="1">Multi-pass membrane protein</topology>
    </subcellularLocation>
</comment>
<dbReference type="GO" id="GO:0015254">
    <property type="term" value="F:glycerol channel activity"/>
    <property type="evidence" value="ECO:0007669"/>
    <property type="project" value="TreeGrafter"/>
</dbReference>
<comment type="caution">
    <text evidence="9">The sequence shown here is derived from an EMBL/GenBank/DDBJ whole genome shotgun (WGS) entry which is preliminary data.</text>
</comment>
<evidence type="ECO:0000256" key="3">
    <source>
        <dbReference type="ARBA" id="ARBA00022448"/>
    </source>
</evidence>
<feature type="transmembrane region" description="Helical" evidence="8">
    <location>
        <begin position="40"/>
        <end position="65"/>
    </location>
</feature>
<feature type="transmembrane region" description="Helical" evidence="8">
    <location>
        <begin position="177"/>
        <end position="198"/>
    </location>
</feature>
<dbReference type="SUPFAM" id="SSF81338">
    <property type="entry name" value="Aquaporin-like"/>
    <property type="match status" value="1"/>
</dbReference>
<evidence type="ECO:0000256" key="1">
    <source>
        <dbReference type="ARBA" id="ARBA00004141"/>
    </source>
</evidence>
<dbReference type="GO" id="GO:0005886">
    <property type="term" value="C:plasma membrane"/>
    <property type="evidence" value="ECO:0007669"/>
    <property type="project" value="TreeGrafter"/>
</dbReference>
<feature type="transmembrane region" description="Helical" evidence="8">
    <location>
        <begin position="143"/>
        <end position="165"/>
    </location>
</feature>
<evidence type="ECO:0000256" key="7">
    <source>
        <dbReference type="RuleBase" id="RU000477"/>
    </source>
</evidence>
<evidence type="ECO:0000256" key="6">
    <source>
        <dbReference type="ARBA" id="ARBA00023136"/>
    </source>
</evidence>
<keyword evidence="10" id="KW-1185">Reference proteome</keyword>
<dbReference type="InterPro" id="IPR022357">
    <property type="entry name" value="MIP_CS"/>
</dbReference>
<evidence type="ECO:0000256" key="2">
    <source>
        <dbReference type="ARBA" id="ARBA00006175"/>
    </source>
</evidence>
<evidence type="ECO:0000256" key="5">
    <source>
        <dbReference type="ARBA" id="ARBA00022989"/>
    </source>
</evidence>
<dbReference type="InterPro" id="IPR023271">
    <property type="entry name" value="Aquaporin-like"/>
</dbReference>
<evidence type="ECO:0000256" key="4">
    <source>
        <dbReference type="ARBA" id="ARBA00022692"/>
    </source>
</evidence>
<dbReference type="PANTHER" id="PTHR43829:SF9">
    <property type="entry name" value="AQUAPORIN-9"/>
    <property type="match status" value="1"/>
</dbReference>
<dbReference type="PROSITE" id="PS00221">
    <property type="entry name" value="MIP"/>
    <property type="match status" value="1"/>
</dbReference>
<evidence type="ECO:0000313" key="10">
    <source>
        <dbReference type="Proteomes" id="UP000237865"/>
    </source>
</evidence>
<dbReference type="PRINTS" id="PR00783">
    <property type="entry name" value="MINTRINSICP"/>
</dbReference>
<dbReference type="PANTHER" id="PTHR43829">
    <property type="entry name" value="AQUAPORIN OR AQUAGLYCEROPORIN RELATED"/>
    <property type="match status" value="1"/>
</dbReference>
<dbReference type="EMBL" id="PHNE01000001">
    <property type="protein sequence ID" value="PPE05912.1"/>
    <property type="molecule type" value="Genomic_DNA"/>
</dbReference>
<organism evidence="9 10">
    <name type="scientific">Williamsoniiplasma lucivorax</name>
    <dbReference type="NCBI Taxonomy" id="209274"/>
    <lineage>
        <taxon>Bacteria</taxon>
        <taxon>Bacillati</taxon>
        <taxon>Mycoplasmatota</taxon>
        <taxon>Mollicutes</taxon>
        <taxon>Entomoplasmatales</taxon>
        <taxon>Williamsoniiplasma</taxon>
    </lineage>
</organism>
<keyword evidence="3 7" id="KW-0813">Transport</keyword>
<feature type="transmembrane region" description="Helical" evidence="8">
    <location>
        <begin position="6"/>
        <end position="28"/>
    </location>
</feature>
<reference evidence="9 10" key="1">
    <citation type="submission" date="2017-11" db="EMBL/GenBank/DDBJ databases">
        <title>Genome sequence of Entomoplasma lucivorax PIPN-2 (ATCC 49196).</title>
        <authorList>
            <person name="Lo W.-S."/>
            <person name="Gasparich G.E."/>
            <person name="Kuo C.-H."/>
        </authorList>
    </citation>
    <scope>NUCLEOTIDE SEQUENCE [LARGE SCALE GENOMIC DNA]</scope>
    <source>
        <strain evidence="9 10">PIPN-2</strain>
    </source>
</reference>
<keyword evidence="4 7" id="KW-0812">Transmembrane</keyword>
<evidence type="ECO:0000313" key="9">
    <source>
        <dbReference type="EMBL" id="PPE05912.1"/>
    </source>
</evidence>
<gene>
    <name evidence="9" type="primary">glpF</name>
    <name evidence="9" type="ORF">ELUCI_v1c02020</name>
</gene>
<dbReference type="InterPro" id="IPR000425">
    <property type="entry name" value="MIP"/>
</dbReference>
<protein>
    <submittedName>
        <fullName evidence="9">Glycerol uptake facilitator protein</fullName>
    </submittedName>
</protein>
<sequence length="250" mass="26769">MGTHFLTEFLGTMLLIILGNAVVANVVLKNTKGYKTQFVMIALGWGIAVAVGATIATALGGKAHLNPAVTMAMVVNGWEKGVGEWNLLPIILIAQFLGAIVGQIIVDLFYFDHIKQYFSKETGDFGTKSVLGMHATGPQTRTIWVNFFSEFVGTAVLITFILSIGKIAALPSFVGPLLVGMTVLGIGCSLSGTTGYAINPFRDLSPRIVYQLLIFLPFANREEKADWSYGWIPVVAPLCAGAVVGALFLI</sequence>
<accession>A0A2S5RFC5</accession>